<dbReference type="InterPro" id="IPR007110">
    <property type="entry name" value="Ig-like_dom"/>
</dbReference>
<dbReference type="InterPro" id="IPR036179">
    <property type="entry name" value="Ig-like_dom_sf"/>
</dbReference>
<proteinExistence type="predicted"/>
<keyword evidence="1" id="KW-0472">Membrane</keyword>
<feature type="non-terminal residue" evidence="4">
    <location>
        <position position="1"/>
    </location>
</feature>
<name>A0ABM1S2J9_LIMPO</name>
<dbReference type="InterPro" id="IPR036116">
    <property type="entry name" value="FN3_sf"/>
</dbReference>
<dbReference type="Gene3D" id="2.60.40.10">
    <property type="entry name" value="Immunoglobulins"/>
    <property type="match status" value="1"/>
</dbReference>
<dbReference type="SUPFAM" id="SSF48726">
    <property type="entry name" value="Immunoglobulin"/>
    <property type="match status" value="2"/>
</dbReference>
<keyword evidence="1" id="KW-0812">Transmembrane</keyword>
<sequence length="351" mass="38964">KPKVDITLGLNQDSWMVTEGKDIHLQCQVDANPSVTRSGWYFNDQALQNNVVQGVIISNLTLMIQRVQRHHTGYYRCFAINIEGRGESNNTLIKVKFAPVCRQGQKIAYGLSVNETAFVTCKVEADPPDITFRWSFNTSNSGHELLTHSTEGLKSVASFTPKEKHEYSELYCWGRNSVGIQHEPCLFSLIFIGPPEPLKNCTISNTTVDSVHLECMAGNDGGLKQFFFLEVYNSQQERLAANITSHSKPVFHVAELSEGSRFILLLYSANSKGKSSPIALTAKTKPIPQKFLETTSNMILSPLLGVLIGTVGSLVLVTIIVIVIIRIRSYEDDKGDTPDEKPARYGLSLII</sequence>
<reference evidence="4" key="1">
    <citation type="submission" date="2025-08" db="UniProtKB">
        <authorList>
            <consortium name="RefSeq"/>
        </authorList>
    </citation>
    <scope>IDENTIFICATION</scope>
    <source>
        <tissue evidence="4">Muscle</tissue>
    </source>
</reference>
<feature type="domain" description="Ig-like" evidence="2">
    <location>
        <begin position="2"/>
        <end position="94"/>
    </location>
</feature>
<dbReference type="PANTHER" id="PTHR23278:SF19">
    <property type="entry name" value="OBSCURIN"/>
    <property type="match status" value="1"/>
</dbReference>
<dbReference type="InterPro" id="IPR003599">
    <property type="entry name" value="Ig_sub"/>
</dbReference>
<protein>
    <submittedName>
        <fullName evidence="4">Carcinoembryonic antigen-related cell adhesion molecule 1-like</fullName>
    </submittedName>
</protein>
<dbReference type="SMART" id="SM00408">
    <property type="entry name" value="IGc2"/>
    <property type="match status" value="1"/>
</dbReference>
<dbReference type="SUPFAM" id="SSF49265">
    <property type="entry name" value="Fibronectin type III"/>
    <property type="match status" value="1"/>
</dbReference>
<dbReference type="Pfam" id="PF13927">
    <property type="entry name" value="Ig_3"/>
    <property type="match status" value="1"/>
</dbReference>
<keyword evidence="3" id="KW-1185">Reference proteome</keyword>
<dbReference type="Proteomes" id="UP000694941">
    <property type="component" value="Unplaced"/>
</dbReference>
<evidence type="ECO:0000313" key="4">
    <source>
        <dbReference type="RefSeq" id="XP_022237854.1"/>
    </source>
</evidence>
<evidence type="ECO:0000313" key="3">
    <source>
        <dbReference type="Proteomes" id="UP000694941"/>
    </source>
</evidence>
<dbReference type="InterPro" id="IPR003598">
    <property type="entry name" value="Ig_sub2"/>
</dbReference>
<dbReference type="GeneID" id="106478525"/>
<dbReference type="PROSITE" id="PS50835">
    <property type="entry name" value="IG_LIKE"/>
    <property type="match status" value="1"/>
</dbReference>
<dbReference type="InterPro" id="IPR013783">
    <property type="entry name" value="Ig-like_fold"/>
</dbReference>
<keyword evidence="1" id="KW-1133">Transmembrane helix</keyword>
<feature type="transmembrane region" description="Helical" evidence="1">
    <location>
        <begin position="299"/>
        <end position="325"/>
    </location>
</feature>
<evidence type="ECO:0000259" key="2">
    <source>
        <dbReference type="PROSITE" id="PS50835"/>
    </source>
</evidence>
<dbReference type="SMART" id="SM00409">
    <property type="entry name" value="IG"/>
    <property type="match status" value="1"/>
</dbReference>
<dbReference type="RefSeq" id="XP_022237854.1">
    <property type="nucleotide sequence ID" value="XM_022382146.1"/>
</dbReference>
<organism evidence="3 4">
    <name type="scientific">Limulus polyphemus</name>
    <name type="common">Atlantic horseshoe crab</name>
    <dbReference type="NCBI Taxonomy" id="6850"/>
    <lineage>
        <taxon>Eukaryota</taxon>
        <taxon>Metazoa</taxon>
        <taxon>Ecdysozoa</taxon>
        <taxon>Arthropoda</taxon>
        <taxon>Chelicerata</taxon>
        <taxon>Merostomata</taxon>
        <taxon>Xiphosura</taxon>
        <taxon>Limulidae</taxon>
        <taxon>Limulus</taxon>
    </lineage>
</organism>
<evidence type="ECO:0000256" key="1">
    <source>
        <dbReference type="SAM" id="Phobius"/>
    </source>
</evidence>
<accession>A0ABM1S2J9</accession>
<gene>
    <name evidence="4" type="primary">LOC106478525</name>
</gene>
<dbReference type="PANTHER" id="PTHR23278">
    <property type="entry name" value="SIDESTEP PROTEIN"/>
    <property type="match status" value="1"/>
</dbReference>